<keyword evidence="2" id="KW-1185">Reference proteome</keyword>
<sequence>MLGFAAVDRRSETVAIWLVSRTDPTEASSTNAVVVDLADEHALKKVHSLTRERVVIATPGSDLTGLPISDGHPTALLGEFIDATRTHQRAIVEAVRSYAASRKGQKLVEPTFPAEPQLPENWPETCQDRALELAGLVGRAWTNWLVSDGERLRRTTQPRTGRTPWIMPGELNQPELLALPPALAEKLRPEPVGPFPG</sequence>
<reference evidence="1 2" key="1">
    <citation type="submission" date="2018-12" db="EMBL/GenBank/DDBJ databases">
        <authorList>
            <consortium name="Pathogen Informatics"/>
        </authorList>
    </citation>
    <scope>NUCLEOTIDE SEQUENCE [LARGE SCALE GENOMIC DNA]</scope>
    <source>
        <strain evidence="1 2">NCTC12967</strain>
    </source>
</reference>
<dbReference type="EMBL" id="LR134406">
    <property type="protein sequence ID" value="VEH69049.1"/>
    <property type="molecule type" value="Genomic_DNA"/>
</dbReference>
<dbReference type="RefSeq" id="WP_061787280.1">
    <property type="nucleotide sequence ID" value="NZ_CP128406.1"/>
</dbReference>
<proteinExistence type="predicted"/>
<evidence type="ECO:0000313" key="1">
    <source>
        <dbReference type="EMBL" id="VEH69049.1"/>
    </source>
</evidence>
<dbReference type="AlphaFoldDB" id="A0A448MVC0"/>
<gene>
    <name evidence="1" type="ORF">NCTC12967_00313</name>
</gene>
<accession>A0A448MVC0</accession>
<protein>
    <submittedName>
        <fullName evidence="1">Uncharacterized protein</fullName>
    </submittedName>
</protein>
<organism evidence="1 2">
    <name type="scientific">Arachnia propionica</name>
    <dbReference type="NCBI Taxonomy" id="1750"/>
    <lineage>
        <taxon>Bacteria</taxon>
        <taxon>Bacillati</taxon>
        <taxon>Actinomycetota</taxon>
        <taxon>Actinomycetes</taxon>
        <taxon>Propionibacteriales</taxon>
        <taxon>Propionibacteriaceae</taxon>
        <taxon>Arachnia</taxon>
    </lineage>
</organism>
<dbReference type="Proteomes" id="UP000273044">
    <property type="component" value="Chromosome"/>
</dbReference>
<name>A0A448MVC0_9ACTN</name>
<dbReference type="GeneID" id="64405810"/>
<evidence type="ECO:0000313" key="2">
    <source>
        <dbReference type="Proteomes" id="UP000273044"/>
    </source>
</evidence>